<evidence type="ECO:0000256" key="1">
    <source>
        <dbReference type="SAM" id="MobiDB-lite"/>
    </source>
</evidence>
<gene>
    <name evidence="3" type="ORF">SLOPH_2391</name>
</gene>
<name>S7XQD7_SPRLO</name>
<organism evidence="3 4">
    <name type="scientific">Spraguea lophii (strain 42_110)</name>
    <name type="common">Microsporidian parasite</name>
    <dbReference type="NCBI Taxonomy" id="1358809"/>
    <lineage>
        <taxon>Eukaryota</taxon>
        <taxon>Fungi</taxon>
        <taxon>Fungi incertae sedis</taxon>
        <taxon>Microsporidia</taxon>
        <taxon>Spragueidae</taxon>
        <taxon>Spraguea</taxon>
    </lineage>
</organism>
<dbReference type="STRING" id="1358809.S7XQD7"/>
<dbReference type="HOGENOM" id="CLU_1050417_0_0_1"/>
<dbReference type="OrthoDB" id="306304at2759"/>
<evidence type="ECO:0000259" key="2">
    <source>
        <dbReference type="Pfam" id="PF25121"/>
    </source>
</evidence>
<sequence length="265" mass="31176">MNDSSENRIDTPMLAISDLDWDNFRAIDIFNILYSLNSNLLTVAIYKTKYGKEIENNTVENVYDKKTIVEYYKQKNKCYKAIATFKTSDDALKTYNLADNLEIEDTLNFLNISFFNGNIPSDNIPVDSASNLEGYEHLNIPESQIYKPREIIIDIDQKRENFMEMVKHKEEYTVEFANDLICMSDDEIDNNKYKELLQYNESKSSEEEDITEDDDMETRKINSNDKKDITEYNISEKRKIKNSDKKDKTENNNLKKKKHNIPEEE</sequence>
<dbReference type="Proteomes" id="UP000014978">
    <property type="component" value="Unassembled WGS sequence"/>
</dbReference>
<dbReference type="InterPro" id="IPR056750">
    <property type="entry name" value="RRM_ESF1"/>
</dbReference>
<protein>
    <submittedName>
        <fullName evidence="3">ESF1 nucleolar pre-rRNA processing protein</fullName>
    </submittedName>
</protein>
<dbReference type="VEuPathDB" id="MicrosporidiaDB:SLOPH_2391"/>
<dbReference type="EMBL" id="ATCN01000981">
    <property type="protein sequence ID" value="EPR78163.1"/>
    <property type="molecule type" value="Genomic_DNA"/>
</dbReference>
<reference evidence="4" key="1">
    <citation type="journal article" date="2013" name="PLoS Genet.">
        <title>The genome of Spraguea lophii and the basis of host-microsporidian interactions.</title>
        <authorList>
            <person name="Campbell S.E."/>
            <person name="Williams T.A."/>
            <person name="Yousuf A."/>
            <person name="Soanes D.M."/>
            <person name="Paszkiewicz K.H."/>
            <person name="Williams B.A.P."/>
        </authorList>
    </citation>
    <scope>NUCLEOTIDE SEQUENCE [LARGE SCALE GENOMIC DNA]</scope>
    <source>
        <strain evidence="4">42_110</strain>
    </source>
</reference>
<feature type="non-terminal residue" evidence="3">
    <location>
        <position position="265"/>
    </location>
</feature>
<dbReference type="InParanoid" id="S7XQD7"/>
<feature type="region of interest" description="Disordered" evidence="1">
    <location>
        <begin position="199"/>
        <end position="265"/>
    </location>
</feature>
<proteinExistence type="predicted"/>
<dbReference type="AlphaFoldDB" id="S7XQD7"/>
<evidence type="ECO:0000313" key="4">
    <source>
        <dbReference type="Proteomes" id="UP000014978"/>
    </source>
</evidence>
<comment type="caution">
    <text evidence="3">The sequence shown here is derived from an EMBL/GenBank/DDBJ whole genome shotgun (WGS) entry which is preliminary data.</text>
</comment>
<feature type="compositionally biased region" description="Basic and acidic residues" evidence="1">
    <location>
        <begin position="217"/>
        <end position="250"/>
    </location>
</feature>
<evidence type="ECO:0000313" key="3">
    <source>
        <dbReference type="EMBL" id="EPR78163.1"/>
    </source>
</evidence>
<dbReference type="Pfam" id="PF25121">
    <property type="entry name" value="RRM_ESF1"/>
    <property type="match status" value="1"/>
</dbReference>
<feature type="domain" description="ESF1 RRM" evidence="2">
    <location>
        <begin position="12"/>
        <end position="53"/>
    </location>
</feature>
<accession>S7XQD7</accession>
<keyword evidence="4" id="KW-1185">Reference proteome</keyword>
<feature type="compositionally biased region" description="Acidic residues" evidence="1">
    <location>
        <begin position="206"/>
        <end position="216"/>
    </location>
</feature>